<evidence type="ECO:0000259" key="1">
    <source>
        <dbReference type="Pfam" id="PF01398"/>
    </source>
</evidence>
<dbReference type="Pfam" id="PF13012">
    <property type="entry name" value="MitMem_reg"/>
    <property type="match status" value="1"/>
</dbReference>
<organism evidence="3 4">
    <name type="scientific">Debaryomyces fabryi</name>
    <dbReference type="NCBI Taxonomy" id="58627"/>
    <lineage>
        <taxon>Eukaryota</taxon>
        <taxon>Fungi</taxon>
        <taxon>Dikarya</taxon>
        <taxon>Ascomycota</taxon>
        <taxon>Saccharomycotina</taxon>
        <taxon>Pichiomycetes</taxon>
        <taxon>Debaryomycetaceae</taxon>
        <taxon>Debaryomyces</taxon>
    </lineage>
</organism>
<dbReference type="AlphaFoldDB" id="A0A0V1PX65"/>
<name>A0A0V1PX65_9ASCO</name>
<dbReference type="EMBL" id="LMYN01000071">
    <property type="protein sequence ID" value="KSA00868.1"/>
    <property type="molecule type" value="Genomic_DNA"/>
</dbReference>
<keyword evidence="4" id="KW-1185">Reference proteome</keyword>
<evidence type="ECO:0000313" key="3">
    <source>
        <dbReference type="EMBL" id="KSA00868.1"/>
    </source>
</evidence>
<dbReference type="InterPro" id="IPR000555">
    <property type="entry name" value="JAMM/MPN+_dom"/>
</dbReference>
<reference evidence="3 4" key="1">
    <citation type="submission" date="2015-11" db="EMBL/GenBank/DDBJ databases">
        <title>The genome of Debaryomyces fabryi.</title>
        <authorList>
            <person name="Tafer H."/>
            <person name="Lopandic K."/>
        </authorList>
    </citation>
    <scope>NUCLEOTIDE SEQUENCE [LARGE SCALE GENOMIC DNA]</scope>
    <source>
        <strain evidence="3 4">CBS 789</strain>
    </source>
</reference>
<feature type="domain" description="JAB1/MPN/MOV34 metalloenzyme" evidence="1">
    <location>
        <begin position="28"/>
        <end position="132"/>
    </location>
</feature>
<dbReference type="InterPro" id="IPR024969">
    <property type="entry name" value="EIF3F/CSN6-like_C"/>
</dbReference>
<sequence>MSGETSFMHLVRPSVAAPAASSTTGPCNIRIDTSACFQILEIVSKQVLSSNKRIIGTLVGFRSDDGSEFDVRDAFMVPCTETGDSIAIDDHAHKALYQLYKKAHPKEHVLGWFDSSSKIDANTGLIHDFYSKGSDRAYPFPAIYLNVEYLSENHEITFPKISTYIGAAIGKLSSNTPKIGWNTANTTNSYIFTPVPNKVINSTISEKLVINHLTENQQNNEPISVSANSRKLSHLSNQLNSVSETIDKLLAYIETTSNSDSDIDLLRLLSNTLLNKPQYLTDLKELEYHFRAHNQDVIMIEYLTKAVKEQIELSARLTASSEADKK</sequence>
<dbReference type="Pfam" id="PF01398">
    <property type="entry name" value="JAB"/>
    <property type="match status" value="1"/>
</dbReference>
<dbReference type="PANTHER" id="PTHR10540:SF6">
    <property type="entry name" value="EUKARYOTIC TRANSLATION INITIATION FACTOR 3 SUBUNIT F"/>
    <property type="match status" value="1"/>
</dbReference>
<dbReference type="Proteomes" id="UP000054251">
    <property type="component" value="Unassembled WGS sequence"/>
</dbReference>
<evidence type="ECO:0000313" key="4">
    <source>
        <dbReference type="Proteomes" id="UP000054251"/>
    </source>
</evidence>
<evidence type="ECO:0008006" key="5">
    <source>
        <dbReference type="Google" id="ProtNLM"/>
    </source>
</evidence>
<dbReference type="RefSeq" id="XP_015466970.1">
    <property type="nucleotide sequence ID" value="XM_015612182.1"/>
</dbReference>
<dbReference type="GO" id="GO:0031369">
    <property type="term" value="F:translation initiation factor binding"/>
    <property type="evidence" value="ECO:0007669"/>
    <property type="project" value="TreeGrafter"/>
</dbReference>
<proteinExistence type="predicted"/>
<dbReference type="GeneID" id="26840362"/>
<gene>
    <name evidence="3" type="ORF">AC631_03353</name>
</gene>
<feature type="domain" description="EIF3F/CSN6-like C-terminal" evidence="2">
    <location>
        <begin position="206"/>
        <end position="317"/>
    </location>
</feature>
<dbReference type="Gene3D" id="3.40.140.10">
    <property type="entry name" value="Cytidine Deaminase, domain 2"/>
    <property type="match status" value="1"/>
</dbReference>
<dbReference type="GO" id="GO:0008237">
    <property type="term" value="F:metallopeptidase activity"/>
    <property type="evidence" value="ECO:0007669"/>
    <property type="project" value="InterPro"/>
</dbReference>
<comment type="caution">
    <text evidence="3">The sequence shown here is derived from an EMBL/GenBank/DDBJ whole genome shotgun (WGS) entry which is preliminary data.</text>
</comment>
<accession>A0A0V1PX65</accession>
<protein>
    <recommendedName>
        <fullName evidence="5">MPN domain-containing protein</fullName>
    </recommendedName>
</protein>
<evidence type="ECO:0000259" key="2">
    <source>
        <dbReference type="Pfam" id="PF13012"/>
    </source>
</evidence>
<dbReference type="GO" id="GO:0003743">
    <property type="term" value="F:translation initiation factor activity"/>
    <property type="evidence" value="ECO:0007669"/>
    <property type="project" value="TreeGrafter"/>
</dbReference>
<dbReference type="GO" id="GO:0071541">
    <property type="term" value="C:eukaryotic translation initiation factor 3 complex, eIF3m"/>
    <property type="evidence" value="ECO:0007669"/>
    <property type="project" value="TreeGrafter"/>
</dbReference>
<dbReference type="PANTHER" id="PTHR10540">
    <property type="entry name" value="EUKARYOTIC TRANSLATION INITIATION FACTOR 3 SUBUNIT F-RELATED"/>
    <property type="match status" value="1"/>
</dbReference>
<dbReference type="OrthoDB" id="25498at2759"/>